<sequence>MNKLQQIALTKIKGVGPKTARSLLEYCGSLEQIFNIDEVTLHHLPFLQKKSVDSLLSKECLSEAEEELAFIEKHKITALWITDDNYPHRLKQCEDAPLMLYFKGTADLQPQRAVSIVGTRNATPYGKRICEELVEDLRDMDIQVISGLAHGIDVHAHRLSIRHAIPTIGVLGHGLDMLYPAAHRDVAARMLEHGGLLTEYPSGTRPDRINFPARNRIIAGLSDVTIVVEAAHKGGALITAEIANSYNREVCAFPGGINQPYSAGCNYLIKTHRAHLIRHAEDLLYLMGWERPQPAGPVQLSLPLSKDHQRIYDFLQRREQAHVDEIAAHVSWQASKLAMTLLEMEMNGTLFSLPGKLYKIQ</sequence>
<keyword evidence="4" id="KW-1185">Reference proteome</keyword>
<dbReference type="Gene3D" id="3.40.50.450">
    <property type="match status" value="1"/>
</dbReference>
<dbReference type="OrthoDB" id="9785707at2"/>
<comment type="similarity">
    <text evidence="1">Belongs to the DprA/Smf family.</text>
</comment>
<dbReference type="EMBL" id="VNHX01000001">
    <property type="protein sequence ID" value="TYP98570.1"/>
    <property type="molecule type" value="Genomic_DNA"/>
</dbReference>
<dbReference type="AlphaFoldDB" id="A0A5S5DRK8"/>
<dbReference type="PANTHER" id="PTHR43022:SF1">
    <property type="entry name" value="PROTEIN SMF"/>
    <property type="match status" value="1"/>
</dbReference>
<gene>
    <name evidence="3" type="ORF">BC792_101228</name>
</gene>
<evidence type="ECO:0000256" key="1">
    <source>
        <dbReference type="ARBA" id="ARBA00006525"/>
    </source>
</evidence>
<dbReference type="Pfam" id="PF17782">
    <property type="entry name" value="WHD_DprA"/>
    <property type="match status" value="1"/>
</dbReference>
<dbReference type="NCBIfam" id="TIGR00732">
    <property type="entry name" value="dprA"/>
    <property type="match status" value="1"/>
</dbReference>
<dbReference type="InterPro" id="IPR041614">
    <property type="entry name" value="DprA_WH"/>
</dbReference>
<feature type="domain" description="Helix-hairpin-helix DNA-binding motif class 1" evidence="2">
    <location>
        <begin position="7"/>
        <end position="26"/>
    </location>
</feature>
<dbReference type="GO" id="GO:0003677">
    <property type="term" value="F:DNA binding"/>
    <property type="evidence" value="ECO:0007669"/>
    <property type="project" value="InterPro"/>
</dbReference>
<organism evidence="3 4">
    <name type="scientific">Sphingobacterium allocomposti</name>
    <dbReference type="NCBI Taxonomy" id="415956"/>
    <lineage>
        <taxon>Bacteria</taxon>
        <taxon>Pseudomonadati</taxon>
        <taxon>Bacteroidota</taxon>
        <taxon>Sphingobacteriia</taxon>
        <taxon>Sphingobacteriales</taxon>
        <taxon>Sphingobacteriaceae</taxon>
        <taxon>Sphingobacterium</taxon>
    </lineage>
</organism>
<dbReference type="GO" id="GO:0009294">
    <property type="term" value="P:DNA-mediated transformation"/>
    <property type="evidence" value="ECO:0007669"/>
    <property type="project" value="InterPro"/>
</dbReference>
<protein>
    <submittedName>
        <fullName evidence="3">DNA processing protein</fullName>
    </submittedName>
</protein>
<dbReference type="InterPro" id="IPR036388">
    <property type="entry name" value="WH-like_DNA-bd_sf"/>
</dbReference>
<evidence type="ECO:0000313" key="3">
    <source>
        <dbReference type="EMBL" id="TYP98570.1"/>
    </source>
</evidence>
<dbReference type="InterPro" id="IPR010994">
    <property type="entry name" value="RuvA_2-like"/>
</dbReference>
<dbReference type="InterPro" id="IPR003488">
    <property type="entry name" value="DprA"/>
</dbReference>
<dbReference type="RefSeq" id="WP_148907131.1">
    <property type="nucleotide sequence ID" value="NZ_VNHX01000001.1"/>
</dbReference>
<dbReference type="InterPro" id="IPR003583">
    <property type="entry name" value="Hlx-hairpin-Hlx_DNA-bd_motif"/>
</dbReference>
<reference evidence="3 4" key="1">
    <citation type="submission" date="2019-07" db="EMBL/GenBank/DDBJ databases">
        <title>Genomic Encyclopedia of Archaeal and Bacterial Type Strains, Phase II (KMG-II): from individual species to whole genera.</title>
        <authorList>
            <person name="Goeker M."/>
        </authorList>
    </citation>
    <scope>NUCLEOTIDE SEQUENCE [LARGE SCALE GENOMIC DNA]</scope>
    <source>
        <strain evidence="3 4">DSM 18850</strain>
    </source>
</reference>
<dbReference type="Proteomes" id="UP000325105">
    <property type="component" value="Unassembled WGS sequence"/>
</dbReference>
<evidence type="ECO:0000259" key="2">
    <source>
        <dbReference type="SMART" id="SM00278"/>
    </source>
</evidence>
<dbReference type="SUPFAM" id="SSF102405">
    <property type="entry name" value="MCP/YpsA-like"/>
    <property type="match status" value="1"/>
</dbReference>
<proteinExistence type="inferred from homology"/>
<dbReference type="Pfam" id="PF14520">
    <property type="entry name" value="HHH_5"/>
    <property type="match status" value="1"/>
</dbReference>
<dbReference type="SUPFAM" id="SSF47781">
    <property type="entry name" value="RuvA domain 2-like"/>
    <property type="match status" value="1"/>
</dbReference>
<dbReference type="PANTHER" id="PTHR43022">
    <property type="entry name" value="PROTEIN SMF"/>
    <property type="match status" value="1"/>
</dbReference>
<accession>A0A5S5DRK8</accession>
<comment type="caution">
    <text evidence="3">The sequence shown here is derived from an EMBL/GenBank/DDBJ whole genome shotgun (WGS) entry which is preliminary data.</text>
</comment>
<dbReference type="Gene3D" id="1.10.10.10">
    <property type="entry name" value="Winged helix-like DNA-binding domain superfamily/Winged helix DNA-binding domain"/>
    <property type="match status" value="1"/>
</dbReference>
<dbReference type="Pfam" id="PF02481">
    <property type="entry name" value="DNA_processg_A"/>
    <property type="match status" value="1"/>
</dbReference>
<dbReference type="GO" id="GO:0006281">
    <property type="term" value="P:DNA repair"/>
    <property type="evidence" value="ECO:0007669"/>
    <property type="project" value="InterPro"/>
</dbReference>
<dbReference type="SMART" id="SM00278">
    <property type="entry name" value="HhH1"/>
    <property type="match status" value="1"/>
</dbReference>
<evidence type="ECO:0000313" key="4">
    <source>
        <dbReference type="Proteomes" id="UP000325105"/>
    </source>
</evidence>
<dbReference type="InterPro" id="IPR057666">
    <property type="entry name" value="DrpA_SLOG"/>
</dbReference>
<name>A0A5S5DRK8_9SPHI</name>